<evidence type="ECO:0000256" key="1">
    <source>
        <dbReference type="SAM" id="SignalP"/>
    </source>
</evidence>
<evidence type="ECO:0000313" key="4">
    <source>
        <dbReference type="Proteomes" id="UP000305939"/>
    </source>
</evidence>
<feature type="domain" description="AB hydrolase-1" evidence="2">
    <location>
        <begin position="48"/>
        <end position="298"/>
    </location>
</feature>
<organism evidence="3 4">
    <name type="scientific">Robertkochia marina</name>
    <dbReference type="NCBI Taxonomy" id="1227945"/>
    <lineage>
        <taxon>Bacteria</taxon>
        <taxon>Pseudomonadati</taxon>
        <taxon>Bacteroidota</taxon>
        <taxon>Flavobacteriia</taxon>
        <taxon>Flavobacteriales</taxon>
        <taxon>Flavobacteriaceae</taxon>
        <taxon>Robertkochia</taxon>
    </lineage>
</organism>
<proteinExistence type="predicted"/>
<dbReference type="AlphaFoldDB" id="A0A4S3M111"/>
<dbReference type="Gene3D" id="3.40.50.1820">
    <property type="entry name" value="alpha/beta hydrolase"/>
    <property type="match status" value="1"/>
</dbReference>
<reference evidence="3 4" key="1">
    <citation type="submission" date="2019-04" db="EMBL/GenBank/DDBJ databases">
        <title>Draft genome sequence of Robertkochia marina CC-AMO-30D.</title>
        <authorList>
            <person name="Hameed A."/>
            <person name="Lin S.-Y."/>
            <person name="Shahina M."/>
            <person name="Lai W.-A."/>
            <person name="Young C.-C."/>
        </authorList>
    </citation>
    <scope>NUCLEOTIDE SEQUENCE [LARGE SCALE GENOMIC DNA]</scope>
    <source>
        <strain evidence="3 4">CC-AMO-30D</strain>
    </source>
</reference>
<keyword evidence="4" id="KW-1185">Reference proteome</keyword>
<dbReference type="InterPro" id="IPR029058">
    <property type="entry name" value="AB_hydrolase_fold"/>
</dbReference>
<evidence type="ECO:0000259" key="2">
    <source>
        <dbReference type="Pfam" id="PF12697"/>
    </source>
</evidence>
<dbReference type="PANTHER" id="PTHR46438:SF11">
    <property type="entry name" value="LIPASE-RELATED"/>
    <property type="match status" value="1"/>
</dbReference>
<gene>
    <name evidence="3" type="ORF">E7Z59_10595</name>
</gene>
<dbReference type="InterPro" id="IPR000639">
    <property type="entry name" value="Epox_hydrolase-like"/>
</dbReference>
<comment type="caution">
    <text evidence="3">The sequence shown here is derived from an EMBL/GenBank/DDBJ whole genome shotgun (WGS) entry which is preliminary data.</text>
</comment>
<dbReference type="SUPFAM" id="SSF53474">
    <property type="entry name" value="alpha/beta-Hydrolases"/>
    <property type="match status" value="1"/>
</dbReference>
<protein>
    <submittedName>
        <fullName evidence="3">Alpha/beta hydrolase</fullName>
    </submittedName>
</protein>
<dbReference type="InterPro" id="IPR000073">
    <property type="entry name" value="AB_hydrolase_1"/>
</dbReference>
<dbReference type="Pfam" id="PF12697">
    <property type="entry name" value="Abhydrolase_6"/>
    <property type="match status" value="1"/>
</dbReference>
<dbReference type="Proteomes" id="UP000305939">
    <property type="component" value="Unassembled WGS sequence"/>
</dbReference>
<feature type="signal peptide" evidence="1">
    <location>
        <begin position="1"/>
        <end position="19"/>
    </location>
</feature>
<sequence>MFKKLIILFICMPLMTISAQMEKEDYFTPENGKTNMFYREQGQGGPVLLMIHGLGSNSGAFKKLETLASQYGTTVVIDLPGYGRSEDQGFEAGMKNYAELIKNFVEDRKYQDVILAGHSMGAQIAMTAALQEESQSWLSGLFLMAPAGIETFSENDHAWFKTYVTPQTMSLVPDTQLKQNFDINFASGKLPEDAMFMYEERLALKEDNEAFMAYLNMVSDNVQAMLNEPVINRLPEIEQPVWIMYGEQDYLIPNKLLHPALTMEDLKASCKFSNPESKFMTIGNAGHFLVWEQPEKLNSLLKEFTELNSSE</sequence>
<evidence type="ECO:0000313" key="3">
    <source>
        <dbReference type="EMBL" id="THD68084.1"/>
    </source>
</evidence>
<dbReference type="GO" id="GO:0016787">
    <property type="term" value="F:hydrolase activity"/>
    <property type="evidence" value="ECO:0007669"/>
    <property type="project" value="UniProtKB-KW"/>
</dbReference>
<name>A0A4S3M111_9FLAO</name>
<dbReference type="PANTHER" id="PTHR46438">
    <property type="entry name" value="ALPHA/BETA-HYDROLASES SUPERFAMILY PROTEIN"/>
    <property type="match status" value="1"/>
</dbReference>
<dbReference type="EMBL" id="SSMC01000002">
    <property type="protein sequence ID" value="THD68084.1"/>
    <property type="molecule type" value="Genomic_DNA"/>
</dbReference>
<keyword evidence="3" id="KW-0378">Hydrolase</keyword>
<dbReference type="PRINTS" id="PR00111">
    <property type="entry name" value="ABHYDROLASE"/>
</dbReference>
<accession>A0A4S3M111</accession>
<keyword evidence="1" id="KW-0732">Signal</keyword>
<dbReference type="PRINTS" id="PR00412">
    <property type="entry name" value="EPOXHYDRLASE"/>
</dbReference>
<dbReference type="OrthoDB" id="9780932at2"/>
<feature type="chain" id="PRO_5020461994" evidence="1">
    <location>
        <begin position="20"/>
        <end position="311"/>
    </location>
</feature>